<name>A0A4Q9GX90_9BURK</name>
<keyword evidence="2" id="KW-1185">Reference proteome</keyword>
<sequence>MPCWPTWGWSFWSATSTRACARCSRPMNRSCKPGGSGWKISRPVTRGASMPLARARRSRRRLPHLRGSQRARRAYTEPMPVTFKSQATGPLLMLSAHAEALLLALGKTAGAPGILEVADMPAALTLLRGLAEEPAAEPVPTPDDGETPEAPVFADEAVSLRQRAVPFIRMIEQAQAGGQPIVWGV</sequence>
<evidence type="ECO:0000313" key="2">
    <source>
        <dbReference type="Proteomes" id="UP000292120"/>
    </source>
</evidence>
<comment type="caution">
    <text evidence="1">The sequence shown here is derived from an EMBL/GenBank/DDBJ whole genome shotgun (WGS) entry which is preliminary data.</text>
</comment>
<dbReference type="OrthoDB" id="5296629at2"/>
<accession>A0A4Q9GX90</accession>
<dbReference type="Pfam" id="PF08895">
    <property type="entry name" value="DUF1840"/>
    <property type="match status" value="1"/>
</dbReference>
<gene>
    <name evidence="1" type="ORF">EYS42_13670</name>
</gene>
<reference evidence="1 2" key="1">
    <citation type="submission" date="2019-02" db="EMBL/GenBank/DDBJ databases">
        <title>Aquabacterium sp. strain KMB7.</title>
        <authorList>
            <person name="Chen W.-M."/>
        </authorList>
    </citation>
    <scope>NUCLEOTIDE SEQUENCE [LARGE SCALE GENOMIC DNA]</scope>
    <source>
        <strain evidence="1 2">KMB7</strain>
    </source>
</reference>
<protein>
    <submittedName>
        <fullName evidence="1">DUF1840 domain-containing protein</fullName>
    </submittedName>
</protein>
<organism evidence="1 2">
    <name type="scientific">Aquabacterium lacunae</name>
    <dbReference type="NCBI Taxonomy" id="2528630"/>
    <lineage>
        <taxon>Bacteria</taxon>
        <taxon>Pseudomonadati</taxon>
        <taxon>Pseudomonadota</taxon>
        <taxon>Betaproteobacteria</taxon>
        <taxon>Burkholderiales</taxon>
        <taxon>Aquabacterium</taxon>
    </lineage>
</organism>
<dbReference type="AlphaFoldDB" id="A0A4Q9GX90"/>
<dbReference type="EMBL" id="SIXI01000005">
    <property type="protein sequence ID" value="TBO29444.1"/>
    <property type="molecule type" value="Genomic_DNA"/>
</dbReference>
<dbReference type="Proteomes" id="UP000292120">
    <property type="component" value="Unassembled WGS sequence"/>
</dbReference>
<evidence type="ECO:0000313" key="1">
    <source>
        <dbReference type="EMBL" id="TBO29444.1"/>
    </source>
</evidence>
<proteinExistence type="predicted"/>
<dbReference type="InterPro" id="IPR014991">
    <property type="entry name" value="DUF1840"/>
</dbReference>